<proteinExistence type="predicted"/>
<gene>
    <name evidence="1" type="ORF">METZ01_LOCUS494746</name>
</gene>
<protein>
    <submittedName>
        <fullName evidence="1">Uncharacterized protein</fullName>
    </submittedName>
</protein>
<dbReference type="EMBL" id="UINC01215957">
    <property type="protein sequence ID" value="SVE41892.1"/>
    <property type="molecule type" value="Genomic_DNA"/>
</dbReference>
<reference evidence="1" key="1">
    <citation type="submission" date="2018-05" db="EMBL/GenBank/DDBJ databases">
        <authorList>
            <person name="Lanie J.A."/>
            <person name="Ng W.-L."/>
            <person name="Kazmierczak K.M."/>
            <person name="Andrzejewski T.M."/>
            <person name="Davidsen T.M."/>
            <person name="Wayne K.J."/>
            <person name="Tettelin H."/>
            <person name="Glass J.I."/>
            <person name="Rusch D."/>
            <person name="Podicherti R."/>
            <person name="Tsui H.-C.T."/>
            <person name="Winkler M.E."/>
        </authorList>
    </citation>
    <scope>NUCLEOTIDE SEQUENCE</scope>
</reference>
<feature type="non-terminal residue" evidence="1">
    <location>
        <position position="62"/>
    </location>
</feature>
<dbReference type="AlphaFoldDB" id="A0A383DBM7"/>
<dbReference type="Pfam" id="PF16510">
    <property type="entry name" value="P22_portal"/>
    <property type="match status" value="1"/>
</dbReference>
<organism evidence="1">
    <name type="scientific">marine metagenome</name>
    <dbReference type="NCBI Taxonomy" id="408172"/>
    <lineage>
        <taxon>unclassified sequences</taxon>
        <taxon>metagenomes</taxon>
        <taxon>ecological metagenomes</taxon>
    </lineage>
</organism>
<sequence>MLDKDKRTLYNQDLYRRWRDARADWDTEARYDIDFYHGNHFTDDEVSELQTRNQADIPMDRI</sequence>
<evidence type="ECO:0000313" key="1">
    <source>
        <dbReference type="EMBL" id="SVE41892.1"/>
    </source>
</evidence>
<accession>A0A383DBM7</accession>
<name>A0A383DBM7_9ZZZZ</name>
<dbReference type="InterPro" id="IPR032427">
    <property type="entry name" value="P22_portal"/>
</dbReference>